<keyword evidence="2" id="KW-0862">Zinc</keyword>
<protein>
    <submittedName>
        <fullName evidence="6">RING-type domain-containing protein</fullName>
    </submittedName>
</protein>
<keyword evidence="5" id="KW-1185">Reference proteome</keyword>
<evidence type="ECO:0000256" key="3">
    <source>
        <dbReference type="PROSITE-ProRule" id="PRU00175"/>
    </source>
</evidence>
<dbReference type="AlphaFoldDB" id="A0A0N4ZCF5"/>
<keyword evidence="1 3" id="KW-0863">Zinc-finger</keyword>
<evidence type="ECO:0000256" key="1">
    <source>
        <dbReference type="ARBA" id="ARBA00022771"/>
    </source>
</evidence>
<dbReference type="PROSITE" id="PS50089">
    <property type="entry name" value="ZF_RING_2"/>
    <property type="match status" value="1"/>
</dbReference>
<dbReference type="WBParaSite" id="PTRK_0000520900.1">
    <property type="protein sequence ID" value="PTRK_0000520900.1"/>
    <property type="gene ID" value="PTRK_0000520900"/>
</dbReference>
<dbReference type="InterPro" id="IPR013083">
    <property type="entry name" value="Znf_RING/FYVE/PHD"/>
</dbReference>
<dbReference type="Proteomes" id="UP000038045">
    <property type="component" value="Unplaced"/>
</dbReference>
<organism evidence="5 6">
    <name type="scientific">Parastrongyloides trichosuri</name>
    <name type="common">Possum-specific nematode worm</name>
    <dbReference type="NCBI Taxonomy" id="131310"/>
    <lineage>
        <taxon>Eukaryota</taxon>
        <taxon>Metazoa</taxon>
        <taxon>Ecdysozoa</taxon>
        <taxon>Nematoda</taxon>
        <taxon>Chromadorea</taxon>
        <taxon>Rhabditida</taxon>
        <taxon>Tylenchina</taxon>
        <taxon>Panagrolaimomorpha</taxon>
        <taxon>Strongyloidoidea</taxon>
        <taxon>Strongyloididae</taxon>
        <taxon>Parastrongyloides</taxon>
    </lineage>
</organism>
<evidence type="ECO:0000313" key="5">
    <source>
        <dbReference type="Proteomes" id="UP000038045"/>
    </source>
</evidence>
<dbReference type="GO" id="GO:0008270">
    <property type="term" value="F:zinc ion binding"/>
    <property type="evidence" value="ECO:0007669"/>
    <property type="project" value="UniProtKB-KW"/>
</dbReference>
<name>A0A0N4ZCF5_PARTI</name>
<evidence type="ECO:0000313" key="6">
    <source>
        <dbReference type="WBParaSite" id="PTRK_0000520900.1"/>
    </source>
</evidence>
<reference evidence="6" key="1">
    <citation type="submission" date="2017-02" db="UniProtKB">
        <authorList>
            <consortium name="WormBaseParasite"/>
        </authorList>
    </citation>
    <scope>IDENTIFICATION</scope>
</reference>
<dbReference type="SUPFAM" id="SSF57850">
    <property type="entry name" value="RING/U-box"/>
    <property type="match status" value="1"/>
</dbReference>
<evidence type="ECO:0000256" key="2">
    <source>
        <dbReference type="ARBA" id="ARBA00022833"/>
    </source>
</evidence>
<dbReference type="Gene3D" id="3.30.40.10">
    <property type="entry name" value="Zinc/RING finger domain, C3HC4 (zinc finger)"/>
    <property type="match status" value="1"/>
</dbReference>
<dbReference type="Pfam" id="PF13639">
    <property type="entry name" value="zf-RING_2"/>
    <property type="match status" value="1"/>
</dbReference>
<proteinExistence type="predicted"/>
<evidence type="ECO:0000259" key="4">
    <source>
        <dbReference type="PROSITE" id="PS50089"/>
    </source>
</evidence>
<accession>A0A0N4ZCF5</accession>
<keyword evidence="1 3" id="KW-0479">Metal-binding</keyword>
<dbReference type="InterPro" id="IPR001841">
    <property type="entry name" value="Znf_RING"/>
</dbReference>
<sequence>MKFFQHQIENNDYDCCFCYHDFTEKDTSHECVSLPCGHKYGKSCITKYFVKQGILSFCPHCYRPYEDVCEDNLDKYIKSHPLPKDEHLKMSETEYQVEEVTLEVNLIKVAEKDTAFNDVSKDKKDE</sequence>
<feature type="domain" description="RING-type" evidence="4">
    <location>
        <begin position="15"/>
        <end position="61"/>
    </location>
</feature>